<name>A0A7M1T3P7_9FLAO</name>
<organism evidence="1 2">
    <name type="scientific">Cruoricaptor ignavus</name>
    <dbReference type="NCBI Taxonomy" id="1118202"/>
    <lineage>
        <taxon>Bacteria</taxon>
        <taxon>Pseudomonadati</taxon>
        <taxon>Bacteroidota</taxon>
        <taxon>Flavobacteriia</taxon>
        <taxon>Flavobacteriales</taxon>
        <taxon>Weeksellaceae</taxon>
        <taxon>Cruoricaptor</taxon>
    </lineage>
</organism>
<accession>A0A7M1T3P7</accession>
<evidence type="ECO:0000313" key="2">
    <source>
        <dbReference type="Proteomes" id="UP000593605"/>
    </source>
</evidence>
<sequence length="224" mass="26274">MKKILFGFIMAFSVVAVKSQQVVQLVINDKLLSQISVNHGVRMASEETFLNSYEKQKAWYEDVKKKTAQVVAIQEYIYQQLKNVNSAISQSKKLVYLYEYLEKIAKNSERMLELSAKHPEYAALVSRYYIEIGKQSLKLKQEVVQDILNEDKDYLMDSKDREMLIDKVYTRVRNINGNILYIILRLENAKNIPYLYQVPVLRNYVNIDKAIVGDIIQKYKYLTH</sequence>
<gene>
    <name evidence="1" type="ORF">IMZ16_09740</name>
</gene>
<proteinExistence type="predicted"/>
<reference evidence="1 2" key="1">
    <citation type="submission" date="2020-10" db="EMBL/GenBank/DDBJ databases">
        <title>Complete genome of Cruoricapor ignavus strain M1214 isolated from the blood culture of a febrile patient.</title>
        <authorList>
            <person name="Guglielmino C.J.D."/>
        </authorList>
    </citation>
    <scope>NUCLEOTIDE SEQUENCE [LARGE SCALE GENOMIC DNA]</scope>
    <source>
        <strain evidence="1 2">M1214</strain>
    </source>
</reference>
<dbReference type="KEGG" id="civ:IMZ16_09740"/>
<dbReference type="AlphaFoldDB" id="A0A7M1T3P7"/>
<protein>
    <submittedName>
        <fullName evidence="1">Uncharacterized protein</fullName>
    </submittedName>
</protein>
<dbReference type="Proteomes" id="UP000593605">
    <property type="component" value="Chromosome"/>
</dbReference>
<dbReference type="EMBL" id="CP063145">
    <property type="protein sequence ID" value="QOR73774.1"/>
    <property type="molecule type" value="Genomic_DNA"/>
</dbReference>
<evidence type="ECO:0000313" key="1">
    <source>
        <dbReference type="EMBL" id="QOR73774.1"/>
    </source>
</evidence>
<dbReference type="RefSeq" id="WP_193439875.1">
    <property type="nucleotide sequence ID" value="NZ_CP063145.1"/>
</dbReference>